<dbReference type="Pfam" id="PF24393">
    <property type="entry name" value="Pepco"/>
    <property type="match status" value="1"/>
</dbReference>
<organism evidence="3 4">
    <name type="scientific">Streptomyces ficellus</name>
    <dbReference type="NCBI Taxonomy" id="1977088"/>
    <lineage>
        <taxon>Bacteria</taxon>
        <taxon>Bacillati</taxon>
        <taxon>Actinomycetota</taxon>
        <taxon>Actinomycetes</taxon>
        <taxon>Kitasatosporales</taxon>
        <taxon>Streptomycetaceae</taxon>
        <taxon>Streptomyces</taxon>
    </lineage>
</organism>
<dbReference type="RefSeq" id="WP_290109558.1">
    <property type="nucleotide sequence ID" value="NZ_JAUEPL010000002.1"/>
</dbReference>
<accession>A0ABT7YZT4</accession>
<evidence type="ECO:0000256" key="1">
    <source>
        <dbReference type="SAM" id="MobiDB-lite"/>
    </source>
</evidence>
<keyword evidence="4" id="KW-1185">Reference proteome</keyword>
<proteinExistence type="predicted"/>
<gene>
    <name evidence="3" type="ORF">QWM81_01585</name>
</gene>
<reference evidence="3" key="1">
    <citation type="submission" date="2023-06" db="EMBL/GenBank/DDBJ databases">
        <title>WGS-Sequencing of Streptomyces ficellus isolate 21 collected from sand in Gara Djebilet Iron Mine in Algeria.</title>
        <authorList>
            <person name="Zegers G.P."/>
            <person name="Gomez A."/>
            <person name="Gueddou A."/>
            <person name="Zahara A.F."/>
            <person name="Worth M."/>
            <person name="Sevigny J.L."/>
            <person name="Tisa L."/>
        </authorList>
    </citation>
    <scope>NUCLEOTIDE SEQUENCE</scope>
    <source>
        <strain evidence="3">AS11</strain>
    </source>
</reference>
<evidence type="ECO:0000313" key="3">
    <source>
        <dbReference type="EMBL" id="MDN3292754.1"/>
    </source>
</evidence>
<evidence type="ECO:0000313" key="4">
    <source>
        <dbReference type="Proteomes" id="UP001174050"/>
    </source>
</evidence>
<dbReference type="EMBL" id="JAUEPL010000002">
    <property type="protein sequence ID" value="MDN3292754.1"/>
    <property type="molecule type" value="Genomic_DNA"/>
</dbReference>
<comment type="caution">
    <text evidence="3">The sequence shown here is derived from an EMBL/GenBank/DDBJ whole genome shotgun (WGS) entry which is preliminary data.</text>
</comment>
<feature type="region of interest" description="Disordered" evidence="1">
    <location>
        <begin position="1"/>
        <end position="23"/>
    </location>
</feature>
<feature type="domain" description="Pepco" evidence="2">
    <location>
        <begin position="36"/>
        <end position="120"/>
    </location>
</feature>
<feature type="compositionally biased region" description="Pro residues" evidence="1">
    <location>
        <begin position="130"/>
        <end position="139"/>
    </location>
</feature>
<feature type="region of interest" description="Disordered" evidence="1">
    <location>
        <begin position="102"/>
        <end position="139"/>
    </location>
</feature>
<evidence type="ECO:0000259" key="2">
    <source>
        <dbReference type="Pfam" id="PF24393"/>
    </source>
</evidence>
<sequence>MSHPQPEQPENPQQPQQVGETDGVVRVLALEDNDDRSMFRRPQEWRLGRTEIPVDVFRQRVTGFVDSMRSVIAELPDACGAYELDQVTVSAEVSAKGRISLLGSGGEPAGTSSLTFTFTRRPAPAQSQSPAPPDAPPEP</sequence>
<protein>
    <recommendedName>
        <fullName evidence="2">Pepco domain-containing protein</fullName>
    </recommendedName>
</protein>
<name>A0ABT7YZT4_9ACTN</name>
<feature type="compositionally biased region" description="Low complexity" evidence="1">
    <location>
        <begin position="1"/>
        <end position="17"/>
    </location>
</feature>
<dbReference type="InterPro" id="IPR056947">
    <property type="entry name" value="Pepco_dom"/>
</dbReference>
<dbReference type="Proteomes" id="UP001174050">
    <property type="component" value="Unassembled WGS sequence"/>
</dbReference>